<dbReference type="GO" id="GO:0002199">
    <property type="term" value="C:zona pellucida receptor complex"/>
    <property type="evidence" value="ECO:0007669"/>
    <property type="project" value="TreeGrafter"/>
</dbReference>
<dbReference type="GO" id="GO:0001669">
    <property type="term" value="C:acrosomal vesicle"/>
    <property type="evidence" value="ECO:0007669"/>
    <property type="project" value="TreeGrafter"/>
</dbReference>
<dbReference type="Pfam" id="PF07354">
    <property type="entry name" value="Sp38"/>
    <property type="match status" value="1"/>
</dbReference>
<gene>
    <name evidence="2" type="ORF">N325_05210</name>
</gene>
<dbReference type="SUPFAM" id="SSF48726">
    <property type="entry name" value="Immunoglobulin"/>
    <property type="match status" value="1"/>
</dbReference>
<reference evidence="2 3" key="1">
    <citation type="submission" date="2014-04" db="EMBL/GenBank/DDBJ databases">
        <title>Genome evolution of avian class.</title>
        <authorList>
            <person name="Zhang G."/>
            <person name="Li C."/>
        </authorList>
    </citation>
    <scope>NUCLEOTIDE SEQUENCE [LARGE SCALE GENOMIC DNA]</scope>
    <source>
        <strain evidence="2">BGI_N325</strain>
    </source>
</reference>
<accession>A0A091K7C8</accession>
<dbReference type="EMBL" id="KK544937">
    <property type="protein sequence ID" value="KFP32043.1"/>
    <property type="molecule type" value="Genomic_DNA"/>
</dbReference>
<dbReference type="InterPro" id="IPR007110">
    <property type="entry name" value="Ig-like_dom"/>
</dbReference>
<dbReference type="GO" id="GO:0005576">
    <property type="term" value="C:extracellular region"/>
    <property type="evidence" value="ECO:0007669"/>
    <property type="project" value="InterPro"/>
</dbReference>
<dbReference type="PANTHER" id="PTHR15443">
    <property type="entry name" value="ZONA PELLUCIDA BINDING PROTEIN SP38"/>
    <property type="match status" value="1"/>
</dbReference>
<evidence type="ECO:0000313" key="3">
    <source>
        <dbReference type="Proteomes" id="UP000053615"/>
    </source>
</evidence>
<proteinExistence type="predicted"/>
<dbReference type="AlphaFoldDB" id="A0A091K7C8"/>
<dbReference type="GO" id="GO:0001675">
    <property type="term" value="P:acrosome assembly"/>
    <property type="evidence" value="ECO:0007669"/>
    <property type="project" value="TreeGrafter"/>
</dbReference>
<evidence type="ECO:0000259" key="1">
    <source>
        <dbReference type="PROSITE" id="PS50835"/>
    </source>
</evidence>
<dbReference type="PROSITE" id="PS50835">
    <property type="entry name" value="IG_LIKE"/>
    <property type="match status" value="1"/>
</dbReference>
<dbReference type="InterPro" id="IPR010857">
    <property type="entry name" value="Sp38-bd"/>
</dbReference>
<organism evidence="2 3">
    <name type="scientific">Colius striatus</name>
    <name type="common">Speckled mousebird</name>
    <dbReference type="NCBI Taxonomy" id="57412"/>
    <lineage>
        <taxon>Eukaryota</taxon>
        <taxon>Metazoa</taxon>
        <taxon>Chordata</taxon>
        <taxon>Craniata</taxon>
        <taxon>Vertebrata</taxon>
        <taxon>Euteleostomi</taxon>
        <taxon>Archelosauria</taxon>
        <taxon>Archosauria</taxon>
        <taxon>Dinosauria</taxon>
        <taxon>Saurischia</taxon>
        <taxon>Theropoda</taxon>
        <taxon>Coelurosauria</taxon>
        <taxon>Aves</taxon>
        <taxon>Neognathae</taxon>
        <taxon>Neoaves</taxon>
        <taxon>Telluraves</taxon>
        <taxon>Coraciimorphae</taxon>
        <taxon>Coliiformes</taxon>
        <taxon>Coliidae</taxon>
        <taxon>Colius</taxon>
    </lineage>
</organism>
<keyword evidence="3" id="KW-1185">Reference proteome</keyword>
<name>A0A091K7C8_COLST</name>
<dbReference type="InterPro" id="IPR013783">
    <property type="entry name" value="Ig-like_fold"/>
</dbReference>
<dbReference type="PANTHER" id="PTHR15443:SF5">
    <property type="entry name" value="ZONA PELLUCIDA-BINDING PROTEIN 1"/>
    <property type="match status" value="1"/>
</dbReference>
<dbReference type="Gene3D" id="2.60.40.10">
    <property type="entry name" value="Immunoglobulins"/>
    <property type="match status" value="1"/>
</dbReference>
<feature type="domain" description="Ig-like" evidence="1">
    <location>
        <begin position="3"/>
        <end position="95"/>
    </location>
</feature>
<evidence type="ECO:0000313" key="2">
    <source>
        <dbReference type="EMBL" id="KFP32043.1"/>
    </source>
</evidence>
<dbReference type="Proteomes" id="UP000053615">
    <property type="component" value="Unassembled WGS sequence"/>
</dbReference>
<feature type="non-terminal residue" evidence="2">
    <location>
        <position position="206"/>
    </location>
</feature>
<dbReference type="GO" id="GO:0007339">
    <property type="term" value="P:binding of sperm to zona pellucida"/>
    <property type="evidence" value="ECO:0007669"/>
    <property type="project" value="InterPro"/>
</dbReference>
<dbReference type="InterPro" id="IPR036179">
    <property type="entry name" value="Ig-like_dom_sf"/>
</dbReference>
<protein>
    <recommendedName>
        <fullName evidence="1">Ig-like domain-containing protein</fullName>
    </recommendedName>
</protein>
<dbReference type="InterPro" id="IPR048806">
    <property type="entry name" value="ZPBP1/2_N"/>
</dbReference>
<sequence length="206" mass="23682">GQPTSMPWDLPATSSWEHQGGLVFIHMESSLYSLPCSPIEMEEADPTYQWVQDRTASKSFSVTKEGHLIFQHFQAGDSGKYSCTISYMKHGVPVSQVFHYSILGYHVLGGLETVLLFHSKLCEKEWIKRFLWSLQEKLKQLEMEQHCRFQLSGTFCFSSLSSSLEEFIIQVQLEVSPFGSHWDKACKSQHMETVTECYQQTVQQNL</sequence>
<feature type="non-terminal residue" evidence="2">
    <location>
        <position position="1"/>
    </location>
</feature>